<dbReference type="Pfam" id="PF01042">
    <property type="entry name" value="Ribonuc_L-PSP"/>
    <property type="match status" value="1"/>
</dbReference>
<sequence>MSNRRLNPETVAPPNGLYSHAVEVPAGARLVFVSGQLGVDAQGNLAPDIEGQCDLAWQNMKAVLEAAGMGLDDLVKVNTYIVDEAHGDIVRAVRRRYLPGEQPASTAVAVRAMVRPEWLIEIEGIAARVD</sequence>
<dbReference type="GO" id="GO:0005829">
    <property type="term" value="C:cytosol"/>
    <property type="evidence" value="ECO:0007669"/>
    <property type="project" value="TreeGrafter"/>
</dbReference>
<comment type="similarity">
    <text evidence="1">Belongs to the RutC family.</text>
</comment>
<name>A0A9J6PF55_9PROT</name>
<keyword evidence="3" id="KW-1185">Reference proteome</keyword>
<dbReference type="GO" id="GO:0019239">
    <property type="term" value="F:deaminase activity"/>
    <property type="evidence" value="ECO:0007669"/>
    <property type="project" value="TreeGrafter"/>
</dbReference>
<gene>
    <name evidence="2" type="ORF">NJQ99_11740</name>
</gene>
<dbReference type="InterPro" id="IPR035959">
    <property type="entry name" value="RutC-like_sf"/>
</dbReference>
<dbReference type="RefSeq" id="WP_269333021.1">
    <property type="nucleotide sequence ID" value="NZ_JAMZFT010000002.1"/>
</dbReference>
<dbReference type="Gene3D" id="3.30.1330.40">
    <property type="entry name" value="RutC-like"/>
    <property type="match status" value="1"/>
</dbReference>
<proteinExistence type="inferred from homology"/>
<dbReference type="PANTHER" id="PTHR11803">
    <property type="entry name" value="2-IMINOBUTANOATE/2-IMINOPROPANOATE DEAMINASE RIDA"/>
    <property type="match status" value="1"/>
</dbReference>
<dbReference type="EMBL" id="JAMZFT010000002">
    <property type="protein sequence ID" value="MCP1337086.1"/>
    <property type="molecule type" value="Genomic_DNA"/>
</dbReference>
<organism evidence="2 3">
    <name type="scientific">Futiania mangrovi</name>
    <dbReference type="NCBI Taxonomy" id="2959716"/>
    <lineage>
        <taxon>Bacteria</taxon>
        <taxon>Pseudomonadati</taxon>
        <taxon>Pseudomonadota</taxon>
        <taxon>Alphaproteobacteria</taxon>
        <taxon>Futianiales</taxon>
        <taxon>Futianiaceae</taxon>
        <taxon>Futiania</taxon>
    </lineage>
</organism>
<reference evidence="2" key="1">
    <citation type="submission" date="2022-06" db="EMBL/GenBank/DDBJ databases">
        <title>Isolation and Genomics of Futiania mangrovii gen. nov., sp. nov., a Rare and Metabolically-versatile member in the Class Alphaproteobacteria.</title>
        <authorList>
            <person name="Liu L."/>
            <person name="Huang W.-C."/>
            <person name="Pan J."/>
            <person name="Li J."/>
            <person name="Huang Y."/>
            <person name="Du H."/>
            <person name="Liu Y."/>
            <person name="Li M."/>
        </authorList>
    </citation>
    <scope>NUCLEOTIDE SEQUENCE</scope>
    <source>
        <strain evidence="2">FT118</strain>
    </source>
</reference>
<dbReference type="AlphaFoldDB" id="A0A9J6PF55"/>
<dbReference type="PANTHER" id="PTHR11803:SF58">
    <property type="entry name" value="PROTEIN HMF1-RELATED"/>
    <property type="match status" value="1"/>
</dbReference>
<evidence type="ECO:0000313" key="2">
    <source>
        <dbReference type="EMBL" id="MCP1337086.1"/>
    </source>
</evidence>
<evidence type="ECO:0000313" key="3">
    <source>
        <dbReference type="Proteomes" id="UP001055804"/>
    </source>
</evidence>
<dbReference type="SUPFAM" id="SSF55298">
    <property type="entry name" value="YjgF-like"/>
    <property type="match status" value="1"/>
</dbReference>
<accession>A0A9J6PF55</accession>
<protein>
    <submittedName>
        <fullName evidence="2">RidA family protein</fullName>
    </submittedName>
</protein>
<dbReference type="Proteomes" id="UP001055804">
    <property type="component" value="Unassembled WGS sequence"/>
</dbReference>
<evidence type="ECO:0000256" key="1">
    <source>
        <dbReference type="ARBA" id="ARBA00010552"/>
    </source>
</evidence>
<dbReference type="CDD" id="cd00448">
    <property type="entry name" value="YjgF_YER057c_UK114_family"/>
    <property type="match status" value="1"/>
</dbReference>
<dbReference type="InterPro" id="IPR006175">
    <property type="entry name" value="YjgF/YER057c/UK114"/>
</dbReference>
<comment type="caution">
    <text evidence="2">The sequence shown here is derived from an EMBL/GenBank/DDBJ whole genome shotgun (WGS) entry which is preliminary data.</text>
</comment>